<organism evidence="3">
    <name type="scientific">Acropora digitifera</name>
    <name type="common">Staghorn coral</name>
    <dbReference type="NCBI Taxonomy" id="70779"/>
    <lineage>
        <taxon>Eukaryota</taxon>
        <taxon>Metazoa</taxon>
        <taxon>Cnidaria</taxon>
        <taxon>Anthozoa</taxon>
        <taxon>Hexacorallia</taxon>
        <taxon>Scleractinia</taxon>
        <taxon>Astrocoeniina</taxon>
        <taxon>Acroporidae</taxon>
        <taxon>Acropora</taxon>
    </lineage>
</organism>
<dbReference type="KEGG" id="adf:107328997"/>
<dbReference type="GO" id="GO:0043565">
    <property type="term" value="F:sequence-specific DNA binding"/>
    <property type="evidence" value="ECO:0007669"/>
    <property type="project" value="InterPro"/>
</dbReference>
<reference evidence="3" key="1">
    <citation type="journal article" date="2016" name="Curr. Biol.">
        <title>The Mesoderm-Forming Gene brachyury Regulates Ectoderm-Endoderm Demarcation in the Coral Acropora digitifera.</title>
        <authorList>
            <person name="Yasuoka Y."/>
            <person name="Shinzato C."/>
            <person name="Satoh N."/>
        </authorList>
    </citation>
    <scope>NUCLEOTIDE SEQUENCE</scope>
</reference>
<feature type="compositionally biased region" description="Polar residues" evidence="1">
    <location>
        <begin position="1"/>
        <end position="12"/>
    </location>
</feature>
<evidence type="ECO:0000259" key="2">
    <source>
        <dbReference type="PROSITE" id="PS51433"/>
    </source>
</evidence>
<gene>
    <name evidence="3" type="primary">edl</name>
</gene>
<dbReference type="SUPFAM" id="SSF47769">
    <property type="entry name" value="SAM/Pointed domain"/>
    <property type="match status" value="1"/>
</dbReference>
<dbReference type="AlphaFoldDB" id="A0A1B4Z102"/>
<dbReference type="InterPro" id="IPR003118">
    <property type="entry name" value="Pointed_dom"/>
</dbReference>
<evidence type="ECO:0000313" key="3">
    <source>
        <dbReference type="EMBL" id="BAV53119.1"/>
    </source>
</evidence>
<dbReference type="OrthoDB" id="10042983at2759"/>
<evidence type="ECO:0000256" key="1">
    <source>
        <dbReference type="SAM" id="MobiDB-lite"/>
    </source>
</evidence>
<name>A0A1B4Z102_ACRDI</name>
<dbReference type="SMART" id="SM00251">
    <property type="entry name" value="SAM_PNT"/>
    <property type="match status" value="1"/>
</dbReference>
<dbReference type="InterPro" id="IPR013761">
    <property type="entry name" value="SAM/pointed_sf"/>
</dbReference>
<dbReference type="CDD" id="cd08536">
    <property type="entry name" value="SAM_PNT-Mae"/>
    <property type="match status" value="1"/>
</dbReference>
<protein>
    <submittedName>
        <fullName evidence="3">Ets domain lacking</fullName>
    </submittedName>
</protein>
<dbReference type="Gene3D" id="1.10.150.50">
    <property type="entry name" value="Transcription Factor, Ets-1"/>
    <property type="match status" value="1"/>
</dbReference>
<accession>A0A1B4Z102</accession>
<feature type="domain" description="PNT" evidence="2">
    <location>
        <begin position="90"/>
        <end position="174"/>
    </location>
</feature>
<dbReference type="Pfam" id="PF02198">
    <property type="entry name" value="SAM_PNT"/>
    <property type="match status" value="1"/>
</dbReference>
<dbReference type="PROSITE" id="PS51433">
    <property type="entry name" value="PNT"/>
    <property type="match status" value="1"/>
</dbReference>
<feature type="region of interest" description="Disordered" evidence="1">
    <location>
        <begin position="1"/>
        <end position="22"/>
    </location>
</feature>
<dbReference type="EMBL" id="LC126326">
    <property type="protein sequence ID" value="BAV53119.1"/>
    <property type="molecule type" value="mRNA"/>
</dbReference>
<dbReference type="FunFam" id="1.10.150.50:FF:000061">
    <property type="entry name" value="Ets DNA-binding protein pokkuri"/>
    <property type="match status" value="1"/>
</dbReference>
<sequence>MYSARESQSAPTDYNEKQRHNFDSLPLSHEPRIWLHNSRPEMYPYQVDSNEHNKQNSRLDPTLAYPVPLRPSVFQHARFIDKMQPGMTKVKQEKYEIFQDEPLKDADPRKWTREDVSRWLQWMSEAFNLRAVSPDRFQMNGKALCLMTMDMFLYRVPQGGNILYQDFQRRLRIAVALEN</sequence>
<proteinExistence type="evidence at transcript level"/>